<evidence type="ECO:0000313" key="7">
    <source>
        <dbReference type="Proteomes" id="UP000653045"/>
    </source>
</evidence>
<dbReference type="Gene3D" id="1.10.260.40">
    <property type="entry name" value="lambda repressor-like DNA-binding domains"/>
    <property type="match status" value="1"/>
</dbReference>
<dbReference type="InterPro" id="IPR046335">
    <property type="entry name" value="LacI/GalR-like_sensor"/>
</dbReference>
<organism evidence="6 7">
    <name type="scientific">Streptococcus pacificus</name>
    <dbReference type="NCBI Taxonomy" id="2740577"/>
    <lineage>
        <taxon>Bacteria</taxon>
        <taxon>Bacillati</taxon>
        <taxon>Bacillota</taxon>
        <taxon>Bacilli</taxon>
        <taxon>Lactobacillales</taxon>
        <taxon>Streptococcaceae</taxon>
        <taxon>Streptococcus</taxon>
    </lineage>
</organism>
<dbReference type="RefSeq" id="WP_199575526.1">
    <property type="nucleotide sequence ID" value="NZ_JAENBO010000003.1"/>
</dbReference>
<evidence type="ECO:0000256" key="2">
    <source>
        <dbReference type="ARBA" id="ARBA00023125"/>
    </source>
</evidence>
<proteinExistence type="predicted"/>
<comment type="caution">
    <text evidence="6">The sequence shown here is derived from an EMBL/GenBank/DDBJ whole genome shotgun (WGS) entry which is preliminary data.</text>
</comment>
<keyword evidence="2 6" id="KW-0238">DNA-binding</keyword>
<keyword evidence="3" id="KW-0804">Transcription</keyword>
<evidence type="ECO:0000256" key="1">
    <source>
        <dbReference type="ARBA" id="ARBA00023015"/>
    </source>
</evidence>
<dbReference type="InterPro" id="IPR028082">
    <property type="entry name" value="Peripla_BP_I"/>
</dbReference>
<dbReference type="EMBL" id="JAENBO010000003">
    <property type="protein sequence ID" value="MBJ8325931.1"/>
    <property type="molecule type" value="Genomic_DNA"/>
</dbReference>
<feature type="domain" description="HTH lacI-type" evidence="4">
    <location>
        <begin position="2"/>
        <end position="56"/>
    </location>
</feature>
<dbReference type="GO" id="GO:0003677">
    <property type="term" value="F:DNA binding"/>
    <property type="evidence" value="ECO:0007669"/>
    <property type="project" value="UniProtKB-KW"/>
</dbReference>
<reference evidence="6 7" key="1">
    <citation type="journal article" date="2021" name="Int. J. Syst. Evol. Microbiol.">
        <title>Streptococcus vicugnae sp. nov., isolated from faeces of alpacas (Vicugna pacos) and cattle (Bos taurus), Streptococcus zalophi sp. nov., and Streptococcus pacificus sp. nov., isolated from respiratory tract of California sea lions (Zalophus californianus).</title>
        <authorList>
            <person name="Volokhov D.V."/>
            <person name="Zagorodnyaya T.A."/>
            <person name="Shen Z."/>
            <person name="Blom J."/>
            <person name="Furtak V.A."/>
            <person name="Eisenberg T."/>
            <person name="Fan P."/>
            <person name="Jeong K.C."/>
            <person name="Gao Y."/>
            <person name="Zhang S."/>
            <person name="Amselle M."/>
        </authorList>
    </citation>
    <scope>NUCLEOTIDE SEQUENCE [LARGE SCALE GENOMIC DNA]</scope>
    <source>
        <strain evidence="6 7">CSL7591</strain>
    </source>
</reference>
<gene>
    <name evidence="6" type="ORF">JHK62_04520</name>
</gene>
<dbReference type="PROSITE" id="PS50932">
    <property type="entry name" value="HTH_LACI_2"/>
    <property type="match status" value="1"/>
</dbReference>
<dbReference type="PANTHER" id="PTHR30146:SF109">
    <property type="entry name" value="HTH-TYPE TRANSCRIPTIONAL REGULATOR GALS"/>
    <property type="match status" value="1"/>
</dbReference>
<dbReference type="InterPro" id="IPR000843">
    <property type="entry name" value="HTH_LacI"/>
</dbReference>
<protein>
    <submittedName>
        <fullName evidence="6">LacI family DNA-binding transcriptional regulator</fullName>
    </submittedName>
</protein>
<sequence length="339" mass="38430">MVTIKDVAKKAGVNPSTVSRALKNSHSISLKTKEKVRKAMDDLGYVPNFAAQMLASGLTQCVGVILPPLTSSDRISQPFFMEILTTINDEAKKKDFTVSIATGDSPESLRDQAKIMYRQKRVDGFIVLYSKKNDPVSLYLSQHNIPFVVVGSQESQEEAITYIDNDNQLMAKTAVDYLYEKGHKNILFITDDEQATVNSERFLGYTLGTKILKIKNYGSTLFDRHDPLSLDNVIKKIKNENITALIVIDDMLSVRVIQFLSFYNIKVPEHISIISFNNSVYSKIIHPYLTTFDINIKQLGKSSLLGLLDKLHHKKKSYQKETVPFLLKERESVRDLYKL</sequence>
<feature type="domain" description="HTH cro/C1-type" evidence="5">
    <location>
        <begin position="3"/>
        <end position="46"/>
    </location>
</feature>
<dbReference type="Pfam" id="PF00356">
    <property type="entry name" value="LacI"/>
    <property type="match status" value="1"/>
</dbReference>
<dbReference type="Gene3D" id="3.40.50.2300">
    <property type="match status" value="2"/>
</dbReference>
<dbReference type="Pfam" id="PF13377">
    <property type="entry name" value="Peripla_BP_3"/>
    <property type="match status" value="1"/>
</dbReference>
<evidence type="ECO:0000313" key="6">
    <source>
        <dbReference type="EMBL" id="MBJ8325931.1"/>
    </source>
</evidence>
<dbReference type="InterPro" id="IPR010982">
    <property type="entry name" value="Lambda_DNA-bd_dom_sf"/>
</dbReference>
<evidence type="ECO:0000256" key="3">
    <source>
        <dbReference type="ARBA" id="ARBA00023163"/>
    </source>
</evidence>
<dbReference type="InterPro" id="IPR001387">
    <property type="entry name" value="Cro/C1-type_HTH"/>
</dbReference>
<dbReference type="CDD" id="cd01392">
    <property type="entry name" value="HTH_LacI"/>
    <property type="match status" value="1"/>
</dbReference>
<keyword evidence="1" id="KW-0805">Transcription regulation</keyword>
<evidence type="ECO:0000259" key="4">
    <source>
        <dbReference type="PROSITE" id="PS50932"/>
    </source>
</evidence>
<dbReference type="SMART" id="SM00354">
    <property type="entry name" value="HTH_LACI"/>
    <property type="match status" value="1"/>
</dbReference>
<keyword evidence="7" id="KW-1185">Reference proteome</keyword>
<dbReference type="PROSITE" id="PS50943">
    <property type="entry name" value="HTH_CROC1"/>
    <property type="match status" value="1"/>
</dbReference>
<dbReference type="SUPFAM" id="SSF53822">
    <property type="entry name" value="Periplasmic binding protein-like I"/>
    <property type="match status" value="1"/>
</dbReference>
<name>A0ABS0ZIU3_9STRE</name>
<dbReference type="Proteomes" id="UP000653045">
    <property type="component" value="Unassembled WGS sequence"/>
</dbReference>
<evidence type="ECO:0000259" key="5">
    <source>
        <dbReference type="PROSITE" id="PS50943"/>
    </source>
</evidence>
<dbReference type="PANTHER" id="PTHR30146">
    <property type="entry name" value="LACI-RELATED TRANSCRIPTIONAL REPRESSOR"/>
    <property type="match status" value="1"/>
</dbReference>
<dbReference type="SUPFAM" id="SSF47413">
    <property type="entry name" value="lambda repressor-like DNA-binding domains"/>
    <property type="match status" value="1"/>
</dbReference>
<accession>A0ABS0ZIU3</accession>